<comment type="caution">
    <text evidence="1">The sequence shown here is derived from an EMBL/GenBank/DDBJ whole genome shotgun (WGS) entry which is preliminary data.</text>
</comment>
<sequence>MPRSCTPGIQWEDRRIPAVRPTAHVAYRPARVARSGEHNGQGGDRRVSALLSFSPFTARQRFPVEYILSLLLATPAMRLHSCYPTRAPQRKLVRALNLISWDIVRVPLQYLITPKFNSSWASLEATEGAFAAPGILTASPPSQPECMPPKFWPTPPEHELFKTRNMKQMNLQEIPQNT</sequence>
<dbReference type="AlphaFoldDB" id="A0AAD7GWM0"/>
<dbReference type="EMBL" id="JARKIE010000006">
    <property type="protein sequence ID" value="KAJ7706775.1"/>
    <property type="molecule type" value="Genomic_DNA"/>
</dbReference>
<evidence type="ECO:0000313" key="1">
    <source>
        <dbReference type="EMBL" id="KAJ7706775.1"/>
    </source>
</evidence>
<keyword evidence="2" id="KW-1185">Reference proteome</keyword>
<reference evidence="1" key="1">
    <citation type="submission" date="2023-03" db="EMBL/GenBank/DDBJ databases">
        <title>Massive genome expansion in bonnet fungi (Mycena s.s.) driven by repeated elements and novel gene families across ecological guilds.</title>
        <authorList>
            <consortium name="Lawrence Berkeley National Laboratory"/>
            <person name="Harder C.B."/>
            <person name="Miyauchi S."/>
            <person name="Viragh M."/>
            <person name="Kuo A."/>
            <person name="Thoen E."/>
            <person name="Andreopoulos B."/>
            <person name="Lu D."/>
            <person name="Skrede I."/>
            <person name="Drula E."/>
            <person name="Henrissat B."/>
            <person name="Morin E."/>
            <person name="Kohler A."/>
            <person name="Barry K."/>
            <person name="LaButti K."/>
            <person name="Morin E."/>
            <person name="Salamov A."/>
            <person name="Lipzen A."/>
            <person name="Mereny Z."/>
            <person name="Hegedus B."/>
            <person name="Baldrian P."/>
            <person name="Stursova M."/>
            <person name="Weitz H."/>
            <person name="Taylor A."/>
            <person name="Grigoriev I.V."/>
            <person name="Nagy L.G."/>
            <person name="Martin F."/>
            <person name="Kauserud H."/>
        </authorList>
    </citation>
    <scope>NUCLEOTIDE SEQUENCE</scope>
    <source>
        <strain evidence="1">CBHHK067</strain>
    </source>
</reference>
<evidence type="ECO:0000313" key="2">
    <source>
        <dbReference type="Proteomes" id="UP001221757"/>
    </source>
</evidence>
<organism evidence="1 2">
    <name type="scientific">Mycena rosella</name>
    <name type="common">Pink bonnet</name>
    <name type="synonym">Agaricus rosellus</name>
    <dbReference type="NCBI Taxonomy" id="1033263"/>
    <lineage>
        <taxon>Eukaryota</taxon>
        <taxon>Fungi</taxon>
        <taxon>Dikarya</taxon>
        <taxon>Basidiomycota</taxon>
        <taxon>Agaricomycotina</taxon>
        <taxon>Agaricomycetes</taxon>
        <taxon>Agaricomycetidae</taxon>
        <taxon>Agaricales</taxon>
        <taxon>Marasmiineae</taxon>
        <taxon>Mycenaceae</taxon>
        <taxon>Mycena</taxon>
    </lineage>
</organism>
<gene>
    <name evidence="1" type="ORF">B0H17DRAFT_1125609</name>
</gene>
<proteinExistence type="predicted"/>
<dbReference type="Proteomes" id="UP001221757">
    <property type="component" value="Unassembled WGS sequence"/>
</dbReference>
<name>A0AAD7GWM0_MYCRO</name>
<protein>
    <submittedName>
        <fullName evidence="1">Uncharacterized protein</fullName>
    </submittedName>
</protein>
<accession>A0AAD7GWM0</accession>